<evidence type="ECO:0000313" key="6">
    <source>
        <dbReference type="EMBL" id="KEZ39621.1"/>
    </source>
</evidence>
<feature type="transmembrane region" description="Helical" evidence="5">
    <location>
        <begin position="413"/>
        <end position="431"/>
    </location>
</feature>
<organism evidence="6 7">
    <name type="scientific">Pseudallescheria apiosperma</name>
    <name type="common">Scedosporium apiospermum</name>
    <dbReference type="NCBI Taxonomy" id="563466"/>
    <lineage>
        <taxon>Eukaryota</taxon>
        <taxon>Fungi</taxon>
        <taxon>Dikarya</taxon>
        <taxon>Ascomycota</taxon>
        <taxon>Pezizomycotina</taxon>
        <taxon>Sordariomycetes</taxon>
        <taxon>Hypocreomycetidae</taxon>
        <taxon>Microascales</taxon>
        <taxon>Microascaceae</taxon>
        <taxon>Scedosporium</taxon>
    </lineage>
</organism>
<proteinExistence type="predicted"/>
<keyword evidence="2 5" id="KW-0812">Transmembrane</keyword>
<dbReference type="HOGENOM" id="CLU_007946_3_6_1"/>
<dbReference type="InterPro" id="IPR050598">
    <property type="entry name" value="AminoAcid_Transporter"/>
</dbReference>
<keyword evidence="3 5" id="KW-1133">Transmembrane helix</keyword>
<dbReference type="VEuPathDB" id="FungiDB:SAPIO_CDS9544"/>
<dbReference type="GO" id="GO:0015179">
    <property type="term" value="F:L-amino acid transmembrane transporter activity"/>
    <property type="evidence" value="ECO:0007669"/>
    <property type="project" value="TreeGrafter"/>
</dbReference>
<protein>
    <submittedName>
        <fullName evidence="6">Amino acid transporter</fullName>
    </submittedName>
</protein>
<dbReference type="KEGG" id="sapo:SAPIO_CDS9544"/>
<dbReference type="OMA" id="PSSEYGW"/>
<dbReference type="Pfam" id="PF13520">
    <property type="entry name" value="AA_permease_2"/>
    <property type="match status" value="1"/>
</dbReference>
<name>A0A084FX09_PSEDA</name>
<dbReference type="PANTHER" id="PTHR11785:SF402">
    <property type="entry name" value="AMINO ACID TRANSPORTER (EUROFUNG)"/>
    <property type="match status" value="1"/>
</dbReference>
<dbReference type="OrthoDB" id="10062876at2759"/>
<dbReference type="PANTHER" id="PTHR11785">
    <property type="entry name" value="AMINO ACID TRANSPORTER"/>
    <property type="match status" value="1"/>
</dbReference>
<dbReference type="PIRSF" id="PIRSF006060">
    <property type="entry name" value="AA_transporter"/>
    <property type="match status" value="1"/>
</dbReference>
<dbReference type="InterPro" id="IPR002293">
    <property type="entry name" value="AA/rel_permease1"/>
</dbReference>
<feature type="transmembrane region" description="Helical" evidence="5">
    <location>
        <begin position="162"/>
        <end position="181"/>
    </location>
</feature>
<feature type="transmembrane region" description="Helical" evidence="5">
    <location>
        <begin position="193"/>
        <end position="213"/>
    </location>
</feature>
<dbReference type="EMBL" id="JOWA01000143">
    <property type="protein sequence ID" value="KEZ39621.1"/>
    <property type="molecule type" value="Genomic_DNA"/>
</dbReference>
<evidence type="ECO:0000256" key="1">
    <source>
        <dbReference type="ARBA" id="ARBA00004141"/>
    </source>
</evidence>
<feature type="transmembrane region" description="Helical" evidence="5">
    <location>
        <begin position="323"/>
        <end position="343"/>
    </location>
</feature>
<dbReference type="RefSeq" id="XP_016639420.1">
    <property type="nucleotide sequence ID" value="XM_016790910.1"/>
</dbReference>
<dbReference type="GO" id="GO:0016020">
    <property type="term" value="C:membrane"/>
    <property type="evidence" value="ECO:0007669"/>
    <property type="project" value="UniProtKB-SubCell"/>
</dbReference>
<feature type="transmembrane region" description="Helical" evidence="5">
    <location>
        <begin position="279"/>
        <end position="303"/>
    </location>
</feature>
<dbReference type="GeneID" id="27728616"/>
<gene>
    <name evidence="6" type="ORF">SAPIO_CDS9544</name>
</gene>
<feature type="transmembrane region" description="Helical" evidence="5">
    <location>
        <begin position="437"/>
        <end position="459"/>
    </location>
</feature>
<comment type="subcellular location">
    <subcellularLocation>
        <location evidence="1">Membrane</location>
        <topology evidence="1">Multi-pass membrane protein</topology>
    </subcellularLocation>
</comment>
<feature type="transmembrane region" description="Helical" evidence="5">
    <location>
        <begin position="122"/>
        <end position="150"/>
    </location>
</feature>
<feature type="transmembrane region" description="Helical" evidence="5">
    <location>
        <begin position="471"/>
        <end position="493"/>
    </location>
</feature>
<evidence type="ECO:0000256" key="3">
    <source>
        <dbReference type="ARBA" id="ARBA00022989"/>
    </source>
</evidence>
<reference evidence="6 7" key="1">
    <citation type="journal article" date="2014" name="Genome Announc.">
        <title>Draft genome sequence of the pathogenic fungus Scedosporium apiospermum.</title>
        <authorList>
            <person name="Vandeputte P."/>
            <person name="Ghamrawi S."/>
            <person name="Rechenmann M."/>
            <person name="Iltis A."/>
            <person name="Giraud S."/>
            <person name="Fleury M."/>
            <person name="Thornton C."/>
            <person name="Delhaes L."/>
            <person name="Meyer W."/>
            <person name="Papon N."/>
            <person name="Bouchara J.P."/>
        </authorList>
    </citation>
    <scope>NUCLEOTIDE SEQUENCE [LARGE SCALE GENOMIC DNA]</scope>
    <source>
        <strain evidence="6 7">IHEM 14462</strain>
    </source>
</reference>
<feature type="transmembrane region" description="Helical" evidence="5">
    <location>
        <begin position="49"/>
        <end position="68"/>
    </location>
</feature>
<evidence type="ECO:0000313" key="7">
    <source>
        <dbReference type="Proteomes" id="UP000028545"/>
    </source>
</evidence>
<feature type="transmembrane region" description="Helical" evidence="5">
    <location>
        <begin position="499"/>
        <end position="517"/>
    </location>
</feature>
<evidence type="ECO:0000256" key="2">
    <source>
        <dbReference type="ARBA" id="ARBA00022692"/>
    </source>
</evidence>
<dbReference type="Proteomes" id="UP000028545">
    <property type="component" value="Unassembled WGS sequence"/>
</dbReference>
<evidence type="ECO:0000256" key="5">
    <source>
        <dbReference type="SAM" id="Phobius"/>
    </source>
</evidence>
<comment type="caution">
    <text evidence="6">The sequence shown here is derived from an EMBL/GenBank/DDBJ whole genome shotgun (WGS) entry which is preliminary data.</text>
</comment>
<keyword evidence="7" id="KW-1185">Reference proteome</keyword>
<dbReference type="AlphaFoldDB" id="A0A084FX09"/>
<evidence type="ECO:0000256" key="4">
    <source>
        <dbReference type="ARBA" id="ARBA00023136"/>
    </source>
</evidence>
<dbReference type="Gene3D" id="1.20.1740.10">
    <property type="entry name" value="Amino acid/polyamine transporter I"/>
    <property type="match status" value="1"/>
</dbReference>
<feature type="transmembrane region" description="Helical" evidence="5">
    <location>
        <begin position="80"/>
        <end position="101"/>
    </location>
</feature>
<keyword evidence="4 5" id="KW-0472">Membrane</keyword>
<sequence>MADRLPSLGAFIPLASDDDALNSPMPTLIHLEPPKSPAAAPKLTRLNGIALVISLQIGSGIFTVPSFVATNVTNPGWGVAVWFLGGLLVWTGAASFIELGLRIPHNGGILAYMRRCYGNPAGFLFTWAWVLMAKPATNAIIATIFADYITRPFVNEPPASPWVLRVMALACVWGITFLNGRGATAGASVANKFLILKLSAVGIIALVGSFYFITGAGEGVPKSPTGWFGEPLDQPPVDTWTWIGGFGTALFGALFCYGGWETVGFVLGDMKDPEGDLSAVINGSMTAVIIGFTLLNAALYTCLPMDAMRASRTVSVEFARQTLGAWGGVLLSIMVSISAMGALNANTFATAKLAVTAAEVGYFPEILANLHCSNARDEPYYLDKMLSWAPSLLVAPVQWFAASTRRLRWQSQVPIFSLVLNAMLTSSYVFTGSLGGLVTFIGVTEYIFFFSSVVGLLLLRNRDALRPSPVTYRTWTGNPLIFSVVSGLLILRAVISEPILGVAIVSAGAVGLAQFWLRFRRGGVAPVGGH</sequence>
<accession>A0A084FX09</accession>